<gene>
    <name evidence="1" type="ORF">AYBTSS11_LOCUS8941</name>
</gene>
<sequence length="106" mass="11956">MYKMSHYRLNELLSCTRQGTTSDLAEAMHKACNNLSQMSLPIVKNQGNQSPTKQFKIKATNQSPTKQFKIKATNQSPSKQFTIKATNQSSSKKFRIKITNQSINTS</sequence>
<organism evidence="1 2">
    <name type="scientific">Sphenostylis stenocarpa</name>
    <dbReference type="NCBI Taxonomy" id="92480"/>
    <lineage>
        <taxon>Eukaryota</taxon>
        <taxon>Viridiplantae</taxon>
        <taxon>Streptophyta</taxon>
        <taxon>Embryophyta</taxon>
        <taxon>Tracheophyta</taxon>
        <taxon>Spermatophyta</taxon>
        <taxon>Magnoliopsida</taxon>
        <taxon>eudicotyledons</taxon>
        <taxon>Gunneridae</taxon>
        <taxon>Pentapetalae</taxon>
        <taxon>rosids</taxon>
        <taxon>fabids</taxon>
        <taxon>Fabales</taxon>
        <taxon>Fabaceae</taxon>
        <taxon>Papilionoideae</taxon>
        <taxon>50 kb inversion clade</taxon>
        <taxon>NPAAA clade</taxon>
        <taxon>indigoferoid/millettioid clade</taxon>
        <taxon>Phaseoleae</taxon>
        <taxon>Sphenostylis</taxon>
    </lineage>
</organism>
<dbReference type="AlphaFoldDB" id="A0AA86S4H2"/>
<evidence type="ECO:0000313" key="2">
    <source>
        <dbReference type="Proteomes" id="UP001189624"/>
    </source>
</evidence>
<name>A0AA86S4H2_9FABA</name>
<accession>A0AA86S4H2</accession>
<evidence type="ECO:0000313" key="1">
    <source>
        <dbReference type="EMBL" id="CAJ1939080.1"/>
    </source>
</evidence>
<dbReference type="EMBL" id="OY731400">
    <property type="protein sequence ID" value="CAJ1939080.1"/>
    <property type="molecule type" value="Genomic_DNA"/>
</dbReference>
<keyword evidence="2" id="KW-1185">Reference proteome</keyword>
<dbReference type="Gramene" id="rna-AYBTSS11_LOCUS8941">
    <property type="protein sequence ID" value="CAJ1939080.1"/>
    <property type="gene ID" value="gene-AYBTSS11_LOCUS8941"/>
</dbReference>
<proteinExistence type="predicted"/>
<protein>
    <submittedName>
        <fullName evidence="1">Uncharacterized protein</fullName>
    </submittedName>
</protein>
<reference evidence="1" key="1">
    <citation type="submission" date="2023-10" db="EMBL/GenBank/DDBJ databases">
        <authorList>
            <person name="Domelevo Entfellner J.-B."/>
        </authorList>
    </citation>
    <scope>NUCLEOTIDE SEQUENCE</scope>
</reference>
<dbReference type="Proteomes" id="UP001189624">
    <property type="component" value="Chromosome 3"/>
</dbReference>